<reference evidence="6" key="1">
    <citation type="submission" date="2016-11" db="UniProtKB">
        <authorList>
            <consortium name="WormBaseParasite"/>
        </authorList>
    </citation>
    <scope>IDENTIFICATION</scope>
</reference>
<dbReference type="Pfam" id="PF02906">
    <property type="entry name" value="Fe_hyd_lg_C"/>
    <property type="match status" value="1"/>
</dbReference>
<feature type="transmembrane region" description="Helical" evidence="3">
    <location>
        <begin position="628"/>
        <end position="653"/>
    </location>
</feature>
<dbReference type="PANTHER" id="PTHR11615">
    <property type="entry name" value="NITRATE, FORMATE, IRON DEHYDROGENASE"/>
    <property type="match status" value="1"/>
</dbReference>
<dbReference type="InterPro" id="IPR009016">
    <property type="entry name" value="Fe_hydrogenase"/>
</dbReference>
<accession>A0A1I8IQP8</accession>
<evidence type="ECO:0000313" key="6">
    <source>
        <dbReference type="WBParaSite" id="maker-uti_cns_0015275-snap-gene-0.4-mRNA-1"/>
    </source>
</evidence>
<sequence length="1732" mass="190908">DGVIRLSRHRLLADAHRRGAAAASRADRRRIERTRVVAEAQLNAAAADAGSGGDQRHQGGTGDPQGLVANCSARAKARSEFSFTSPALPPHKSLARNSGVKSNLRQTREPFLRTKAISCSPVEATLLLDELSGKQRSNWQTGCRVAPLQLLKLLREPSGPITSIPYLQINQILQTVHRQQAGTGRQGIVSELPSLAAGSRLRVLDVTSEALALEAAVNLRLHLDHADARDGRAQLHAIHRLLLDFLQYLQSRRPRMAVADFSAKELTAVGAGISTFLPVAMTTTALPVVACRAAGRQPAVSAAVADSALLLVKRWQLGRRCRASSAASRHVVHQDLQRDLLVGLDGQEAGFDEALQEFDLLAGGWRSAFWQLAEQLIAGRLSLAGSRGGGRRRLRLKLRHRRSRRGSLAVALSVLALVQLLVRLRHIPYDRSCPRLLAYPSRRSLSSCSTSTFDEADRWAAHRIFRTCQALTLGSHSSSLISHRTCSKKEREEAEHWARRGDVSSPSLLLNQSVCSPEFVLISKLKRISMLQPQAEGRVDGLIACVWISGSMSIVISQFMSIFTSWCMTIVIIRRCMTIVISRCMSIVTSWFMTIVISRCMSIVTSWFMTTVISRCMSIVTSWFMSILTSWCMTIVISRCMSIVMSWCMTIVISRCMSIVISRCMSIVMNRCMSIVTSRFMTTVISRCMSIVMNRCMSIVISRSVISLRFGILGFDFELGGSLRGSWCDITRFQLKLSGLLSVRSVHGFNAGRGLRPTVLQDVHQSGRRVVQQHPVFGLVVPTVVECLEADAAYVTLGLRIGGDSTDLLVLLVVVLLCLILQVLMRKPISRPNGDAEQGGATLIVPVEMIAALRGLFAVEAQTALRALADRELAAGAVSESDGLRVGVVELHIERPAVHNELVKWAAKTDHVRPKVKQHLGAGVDAQLNRLMGVHSEQNPAAWRHFEAKGSRLLVQYEQRLDAVQHHLEGEQPRIAANLRKLRHVGHIDPPAKQVFEDWLRPDATLLVLTAWRRHRLRWRQRLATVRSLLPQQGVKQTVNMLRNLTTAAARRRSRLLAGFLLSNRGCGSQLGLECSQTANLSRWTAPSRSFGVQLTVWNWRISTSEAAAANWSLCLRLYWLQPLRMSTSLAACCCGWLCLPCRTPVATDSAAFGSPTVSMTKSPPPLAAACGLATDIRFRLLDSPNPCCCCCCWLVVESGESAMQHRLAEMLWPSFSQLEQFLAHLFVAFAKHVGEVLHQVGAEQLRVLGGLEVLYNGIHQVEECIKPVRVDKSVGRTARIRIGEDGQYTGVTEDGKEYQLPKAEITLADCLACSGCVTSAEAVLVEQQSHTALLSVLPTLPAASKALVVTISPQSCSSLAARHQVNGGFAECFRRLAAFLKLRLGARTVLNSSSARSLCLAEMAEEFCDRWQRRGDDGLEKRLPMLASACPGWICYAEKTHPALLPLVSRVRSPQQVSGALVKRWLPAKWKRSEEDGDTQAVSVYHLTVMPCFDKKLEASRDDFADADGERDVDMVLSTLEMDSLLEAYGVAIGDDSDSLWASAGQDLDMDFGDPLISHDGGGSGGYLDCVLRLSSQRLLGTQPELPLKLTSLRNKDIQEIEVTSPSDPDKKLRFALAYGFRNIQNIVQQIKRKKCKYDFLEIMACPSGCLNGGGQLRPADPEASSPAELLQAVSAVYSSLPSIANPLSEPEPLMSAWQQWTPEQRADYLHTEYHEVERVEIINPMAIKWR</sequence>
<dbReference type="Proteomes" id="UP000095280">
    <property type="component" value="Unplaced"/>
</dbReference>
<evidence type="ECO:0000259" key="4">
    <source>
        <dbReference type="Pfam" id="PF02906"/>
    </source>
</evidence>
<feature type="transmembrane region" description="Helical" evidence="3">
    <location>
        <begin position="541"/>
        <end position="573"/>
    </location>
</feature>
<dbReference type="InterPro" id="IPR050340">
    <property type="entry name" value="Cytosolic_Fe-S_CAF"/>
</dbReference>
<keyword evidence="3" id="KW-0812">Transmembrane</keyword>
<evidence type="ECO:0000256" key="1">
    <source>
        <dbReference type="ARBA" id="ARBA00006596"/>
    </source>
</evidence>
<proteinExistence type="inferred from homology"/>
<name>A0A1I8IQP8_9PLAT</name>
<feature type="transmembrane region" description="Helical" evidence="3">
    <location>
        <begin position="808"/>
        <end position="825"/>
    </location>
</feature>
<keyword evidence="5" id="KW-1185">Reference proteome</keyword>
<evidence type="ECO:0000313" key="5">
    <source>
        <dbReference type="Proteomes" id="UP000095280"/>
    </source>
</evidence>
<dbReference type="InterPro" id="IPR004108">
    <property type="entry name" value="Fe_hydrogenase_lsu_C"/>
</dbReference>
<feature type="transmembrane region" description="Helical" evidence="3">
    <location>
        <begin position="585"/>
        <end position="608"/>
    </location>
</feature>
<keyword evidence="3" id="KW-1133">Transmembrane helix</keyword>
<dbReference type="Gene3D" id="3.40.50.1780">
    <property type="match status" value="1"/>
</dbReference>
<comment type="similarity">
    <text evidence="1">Belongs to the NARF family.</text>
</comment>
<dbReference type="Gene3D" id="3.40.950.10">
    <property type="entry name" value="Fe-only Hydrogenase (Larger Subunit), Chain L, domain 3"/>
    <property type="match status" value="1"/>
</dbReference>
<dbReference type="WBParaSite" id="maker-uti_cns_0015275-snap-gene-0.4-mRNA-1">
    <property type="protein sequence ID" value="maker-uti_cns_0015275-snap-gene-0.4-mRNA-1"/>
    <property type="gene ID" value="maker-uti_cns_0015275-snap-gene-0.4"/>
</dbReference>
<organism evidence="5 6">
    <name type="scientific">Macrostomum lignano</name>
    <dbReference type="NCBI Taxonomy" id="282301"/>
    <lineage>
        <taxon>Eukaryota</taxon>
        <taxon>Metazoa</taxon>
        <taxon>Spiralia</taxon>
        <taxon>Lophotrochozoa</taxon>
        <taxon>Platyhelminthes</taxon>
        <taxon>Rhabditophora</taxon>
        <taxon>Macrostomorpha</taxon>
        <taxon>Macrostomida</taxon>
        <taxon>Macrostomidae</taxon>
        <taxon>Macrostomum</taxon>
    </lineage>
</organism>
<evidence type="ECO:0000256" key="3">
    <source>
        <dbReference type="SAM" id="Phobius"/>
    </source>
</evidence>
<feature type="region of interest" description="Disordered" evidence="2">
    <location>
        <begin position="46"/>
        <end position="66"/>
    </location>
</feature>
<evidence type="ECO:0000256" key="2">
    <source>
        <dbReference type="SAM" id="MobiDB-lite"/>
    </source>
</evidence>
<feature type="region of interest" description="Disordered" evidence="2">
    <location>
        <begin position="83"/>
        <end position="102"/>
    </location>
</feature>
<keyword evidence="3" id="KW-0472">Membrane</keyword>
<dbReference type="SUPFAM" id="SSF53920">
    <property type="entry name" value="Fe-only hydrogenase"/>
    <property type="match status" value="1"/>
</dbReference>
<protein>
    <submittedName>
        <fullName evidence="6">Fe_hyd_lg_C domain-containing protein</fullName>
    </submittedName>
</protein>
<feature type="domain" description="Iron hydrogenase large subunit C-terminal" evidence="4">
    <location>
        <begin position="1347"/>
        <end position="1655"/>
    </location>
</feature>